<dbReference type="OrthoDB" id="1185352at2"/>
<dbReference type="AlphaFoldDB" id="A0A2S9WU36"/>
<evidence type="ECO:0000313" key="2">
    <source>
        <dbReference type="Proteomes" id="UP000239532"/>
    </source>
</evidence>
<accession>A0A2S9WU36</accession>
<sequence>MLHEVISIAGNASYNQLTDEWLENQIGMSGTWRELDQNNVYFSTARDAARFGLFNLARGTWDDQQILTETYFSQMTQTSQNQNPSYGFLWWLNGNGETVFPSSTVAVNRPVTLNAPDDMFSALGKNGQIIDVVPSENLVLVRLGGNPDDAEIPIVMHDELWEILSQIIN</sequence>
<dbReference type="SUPFAM" id="SSF56601">
    <property type="entry name" value="beta-lactamase/transpeptidase-like"/>
    <property type="match status" value="1"/>
</dbReference>
<proteinExistence type="predicted"/>
<evidence type="ECO:0008006" key="3">
    <source>
        <dbReference type="Google" id="ProtNLM"/>
    </source>
</evidence>
<keyword evidence="2" id="KW-1185">Reference proteome</keyword>
<dbReference type="EMBL" id="MQUC01000003">
    <property type="protein sequence ID" value="PRP66846.1"/>
    <property type="molecule type" value="Genomic_DNA"/>
</dbReference>
<dbReference type="Gene3D" id="3.40.710.10">
    <property type="entry name" value="DD-peptidase/beta-lactamase superfamily"/>
    <property type="match status" value="1"/>
</dbReference>
<dbReference type="InterPro" id="IPR012338">
    <property type="entry name" value="Beta-lactam/transpept-like"/>
</dbReference>
<protein>
    <recommendedName>
        <fullName evidence="3">Beta-lactamase-related domain-containing protein</fullName>
    </recommendedName>
</protein>
<comment type="caution">
    <text evidence="1">The sequence shown here is derived from an EMBL/GenBank/DDBJ whole genome shotgun (WGS) entry which is preliminary data.</text>
</comment>
<name>A0A2S9WU36_9FLAO</name>
<dbReference type="Proteomes" id="UP000239532">
    <property type="component" value="Unassembled WGS sequence"/>
</dbReference>
<gene>
    <name evidence="1" type="ORF">BST86_06880</name>
</gene>
<organism evidence="1 2">
    <name type="scientific">Nonlabens agnitus</name>
    <dbReference type="NCBI Taxonomy" id="870484"/>
    <lineage>
        <taxon>Bacteria</taxon>
        <taxon>Pseudomonadati</taxon>
        <taxon>Bacteroidota</taxon>
        <taxon>Flavobacteriia</taxon>
        <taxon>Flavobacteriales</taxon>
        <taxon>Flavobacteriaceae</taxon>
        <taxon>Nonlabens</taxon>
    </lineage>
</organism>
<reference evidence="1 2" key="1">
    <citation type="submission" date="2016-11" db="EMBL/GenBank/DDBJ databases">
        <title>Trade-off between light-utilization and light-protection in marine flavobacteria.</title>
        <authorList>
            <person name="Kumagai Y."/>
        </authorList>
    </citation>
    <scope>NUCLEOTIDE SEQUENCE [LARGE SCALE GENOMIC DNA]</scope>
    <source>
        <strain evidence="1 2">JCM 17109</strain>
    </source>
</reference>
<evidence type="ECO:0000313" key="1">
    <source>
        <dbReference type="EMBL" id="PRP66846.1"/>
    </source>
</evidence>